<dbReference type="Gene3D" id="1.10.3300.10">
    <property type="entry name" value="Jann2411-like domain"/>
    <property type="match status" value="1"/>
</dbReference>
<dbReference type="AlphaFoldDB" id="A0A4Q7MGJ5"/>
<reference evidence="2 3" key="1">
    <citation type="submission" date="2019-02" db="EMBL/GenBank/DDBJ databases">
        <title>Genomic Encyclopedia of Type Strains, Phase IV (KMG-IV): sequencing the most valuable type-strain genomes for metagenomic binning, comparative biology and taxonomic classification.</title>
        <authorList>
            <person name="Goeker M."/>
        </authorList>
    </citation>
    <scope>NUCLEOTIDE SEQUENCE [LARGE SCALE GENOMIC DNA]</scope>
    <source>
        <strain evidence="2 3">DSM 18116</strain>
    </source>
</reference>
<dbReference type="InterPro" id="IPR010852">
    <property type="entry name" value="ABATE"/>
</dbReference>
<proteinExistence type="predicted"/>
<dbReference type="OrthoDB" id="123307at2"/>
<dbReference type="PANTHER" id="PTHR35525">
    <property type="entry name" value="BLL6575 PROTEIN"/>
    <property type="match status" value="1"/>
</dbReference>
<evidence type="ECO:0000313" key="3">
    <source>
        <dbReference type="Proteomes" id="UP000293874"/>
    </source>
</evidence>
<comment type="caution">
    <text evidence="2">The sequence shown here is derived from an EMBL/GenBank/DDBJ whole genome shotgun (WGS) entry which is preliminary data.</text>
</comment>
<evidence type="ECO:0000259" key="1">
    <source>
        <dbReference type="Pfam" id="PF11706"/>
    </source>
</evidence>
<sequence>MENIDVTNMSVCGGILCLDFINTVSEWLPETGKEYITHHEALIKWTKRMDFLSPKAFRAYEIAARRLEPQQQVSALKYFRQVRQCMYEVMNEVAKKKKVAGPFDQLGDHIRSSNRHLIYKKDAAGTVSASFDEQYPAMIPVWHALQSAASLLLDAAQWNRVRSCPSCGWLFLDSSKGGKRKWCDMTLCGSRDKASRYYYNHKQ</sequence>
<dbReference type="Proteomes" id="UP000293874">
    <property type="component" value="Unassembled WGS sequence"/>
</dbReference>
<dbReference type="InterPro" id="IPR023286">
    <property type="entry name" value="ABATE_dom_sf"/>
</dbReference>
<organism evidence="2 3">
    <name type="scientific">Pseudobacter ginsenosidimutans</name>
    <dbReference type="NCBI Taxonomy" id="661488"/>
    <lineage>
        <taxon>Bacteria</taxon>
        <taxon>Pseudomonadati</taxon>
        <taxon>Bacteroidota</taxon>
        <taxon>Chitinophagia</taxon>
        <taxon>Chitinophagales</taxon>
        <taxon>Chitinophagaceae</taxon>
        <taxon>Pseudobacter</taxon>
    </lineage>
</organism>
<evidence type="ECO:0000313" key="2">
    <source>
        <dbReference type="EMBL" id="RZS65539.1"/>
    </source>
</evidence>
<dbReference type="Pfam" id="PF11706">
    <property type="entry name" value="zf-CGNR"/>
    <property type="match status" value="1"/>
</dbReference>
<dbReference type="InterPro" id="IPR021005">
    <property type="entry name" value="Znf_CGNR"/>
</dbReference>
<dbReference type="SUPFAM" id="SSF160904">
    <property type="entry name" value="Jann2411-like"/>
    <property type="match status" value="1"/>
</dbReference>
<accession>A0A4Q7MGJ5</accession>
<gene>
    <name evidence="2" type="ORF">EV199_5713</name>
</gene>
<name>A0A4Q7MGJ5_9BACT</name>
<protein>
    <submittedName>
        <fullName evidence="2">Putative RNA-binding Zn ribbon-like protein</fullName>
    </submittedName>
</protein>
<dbReference type="PANTHER" id="PTHR35525:SF3">
    <property type="entry name" value="BLL6575 PROTEIN"/>
    <property type="match status" value="1"/>
</dbReference>
<feature type="domain" description="Zinc finger CGNR" evidence="1">
    <location>
        <begin position="160"/>
        <end position="198"/>
    </location>
</feature>
<keyword evidence="3" id="KW-1185">Reference proteome</keyword>
<dbReference type="RefSeq" id="WP_130544197.1">
    <property type="nucleotide sequence ID" value="NZ_CP042431.1"/>
</dbReference>
<dbReference type="EMBL" id="SGXA01000005">
    <property type="protein sequence ID" value="RZS65539.1"/>
    <property type="molecule type" value="Genomic_DNA"/>
</dbReference>